<dbReference type="GO" id="GO:0005694">
    <property type="term" value="C:chromosome"/>
    <property type="evidence" value="ECO:0007669"/>
    <property type="project" value="InterPro"/>
</dbReference>
<name>A0A6L2JTN7_TANCI</name>
<dbReference type="InterPro" id="IPR008336">
    <property type="entry name" value="TopoI_DNA-bd_euk"/>
</dbReference>
<feature type="compositionally biased region" description="Basic and acidic residues" evidence="2">
    <location>
        <begin position="1273"/>
        <end position="1284"/>
    </location>
</feature>
<dbReference type="InterPro" id="IPR013103">
    <property type="entry name" value="RVT_2"/>
</dbReference>
<feature type="region of interest" description="Disordered" evidence="2">
    <location>
        <begin position="287"/>
        <end position="312"/>
    </location>
</feature>
<dbReference type="InterPro" id="IPR036202">
    <property type="entry name" value="TopoI_DNA-bd_euk_N_sf"/>
</dbReference>
<feature type="domain" description="DNA topoisomerase I DNA binding eukaryotic-type" evidence="3">
    <location>
        <begin position="1048"/>
        <end position="1080"/>
    </location>
</feature>
<accession>A0A6L2JTN7</accession>
<sequence length="1423" mass="162723">MARQCTQPKRLRNAAWFKEKLMFAEAYEADLDAYDSDCDDLSSAKAVLMTHLSSCDPEVLSEAAVNQYSVEKNAFEIQIKQLSIDNDELLKQIMSQEIVHIAENSVDILDVKNSCVNDFNKCLELETELLKKKDLIEKDVYDKLLKSYSTLEKHCISLELTTQLNQKDFQKDNFHGNQNAPTFNQLFKLNELKAQSQEKDTVIRKLKDRIKSLSEKDSVENVKKDIDEIETINIELEHSNKPPYELLHDQKPDLSYLHVFSALCYPTNDSEDLVNAPKLVVSTGTPSSAIIDQDAPSTSTSQTPPKTQSPVIPLSVKEDDHDIEVAYEEGTYFEESFALVARFEAIRTFIAFAAHMNMVVYQIDVKTAFLNVILCEEVYVSQPNGFVDPENPNHVYKLKKALYGLKQALRAWYDLISSFLLSQKFTKGTVDPTLFVRREDKDILLVSQIPRGIFLNQSKNAVESIKKYGMETCKPADTPMVEKSKLDEDPQGKAVDLIHEINKYNIHVRKDEDEEMLNVKVKDSNKRDEEVTDAANADATQSVVDNYIGSKVGDVFQKELKKYITNLIQKYSLQQILELPKKQTPTVDLEQESEKIKDHKRKHDDDEDDDKDPLAGPNLGSKTGKSVSTKEPVEEPTAEVVMDDAGEDVVCDDDQTQDISEPKTAKTSNPEWFTQPPRPPTPDLEWNKCQVVLDQPEHPWFNQMVSSIKDPLTFNDLMATLINFSKTYTMSITKTKAARYEIEGIKDMVPMVWSLTKSVSVKKLHGHGHLEEIVVKRALYKFKEGDFIDLHINDIEDMMLLTLQHKLFHLTDCDIVDFIVALRMFTRSLVIKKRVEDLQLGVESYQKKLNITPPQQTFPDIEFKNSTLHLTNHQGIHDFRLEYNKEMPRRKWMATDKKRSELMVELIDKQMREKRIIWNLERLVGARELEVEAGLLSSLIRLKLTERLENIDGDSRERKRALNDDDSFVNRLREFTSLAESERNPRKTKDFSSSMLSASPDLILQHFPAVISISKNLGGLEPKNSLINFPNGSGTIQGDVHILCTSSVKPNLLMLDSWKEVRHDNTVTWLAYWNDLINGKDFNYGGKHGINVMIVPIISSKSNAAELEKQIKVDKVIEVDRVHSVGNKMHKAFLLLVTEFPLPEELPTARKDCYHCQKKKEATARKIALLLMSRRNCQSKVAVTLNKNKEGLGHSVVPPPPAQLYFSPKKDLSWTGLPKCKDDTVTDYSRLEPTVESSPDDDKKRNPFVSETIASPIIPKPFVKFVKASDSQSKSKTDETETPKKSPVKYAEQYRKTNKKPNVRGNQRNWNNLKSHQLGPDFVMKKKACFNYGNFNHIAYDCRKMKNNIQAQQKKKMMKKSSSSENEPCCSKACKKNTDKLNSKIIELSDKLDDKVNMIYHYSLDLSLVEGRLVEQKERELKY</sequence>
<dbReference type="EMBL" id="BKCJ010001294">
    <property type="protein sequence ID" value="GEU40373.1"/>
    <property type="molecule type" value="Genomic_DNA"/>
</dbReference>
<evidence type="ECO:0000256" key="1">
    <source>
        <dbReference type="SAM" id="Coils"/>
    </source>
</evidence>
<evidence type="ECO:0000256" key="2">
    <source>
        <dbReference type="SAM" id="MobiDB-lite"/>
    </source>
</evidence>
<dbReference type="GO" id="GO:0006265">
    <property type="term" value="P:DNA topological change"/>
    <property type="evidence" value="ECO:0007669"/>
    <property type="project" value="InterPro"/>
</dbReference>
<feature type="compositionally biased region" description="Acidic residues" evidence="2">
    <location>
        <begin position="634"/>
        <end position="656"/>
    </location>
</feature>
<evidence type="ECO:0000259" key="4">
    <source>
        <dbReference type="Pfam" id="PF07727"/>
    </source>
</evidence>
<gene>
    <name evidence="5" type="ORF">Tci_012351</name>
</gene>
<dbReference type="GO" id="GO:0003677">
    <property type="term" value="F:DNA binding"/>
    <property type="evidence" value="ECO:0007669"/>
    <property type="project" value="InterPro"/>
</dbReference>
<protein>
    <recommendedName>
        <fullName evidence="6">Retrovirus-related Pol polyprotein from transposon TNT 1-94</fullName>
    </recommendedName>
</protein>
<comment type="caution">
    <text evidence="5">The sequence shown here is derived from an EMBL/GenBank/DDBJ whole genome shotgun (WGS) entry which is preliminary data.</text>
</comment>
<dbReference type="GO" id="GO:0003917">
    <property type="term" value="F:DNA topoisomerase type I (single strand cut, ATP-independent) activity"/>
    <property type="evidence" value="ECO:0007669"/>
    <property type="project" value="InterPro"/>
</dbReference>
<evidence type="ECO:0008006" key="6">
    <source>
        <dbReference type="Google" id="ProtNLM"/>
    </source>
</evidence>
<reference evidence="5" key="1">
    <citation type="journal article" date="2019" name="Sci. Rep.">
        <title>Draft genome of Tanacetum cinerariifolium, the natural source of mosquito coil.</title>
        <authorList>
            <person name="Yamashiro T."/>
            <person name="Shiraishi A."/>
            <person name="Satake H."/>
            <person name="Nakayama K."/>
        </authorList>
    </citation>
    <scope>NUCLEOTIDE SEQUENCE</scope>
</reference>
<feature type="compositionally biased region" description="Polar residues" evidence="2">
    <location>
        <begin position="620"/>
        <end position="629"/>
    </location>
</feature>
<dbReference type="Gene3D" id="2.170.11.10">
    <property type="entry name" value="DNA Topoisomerase I, domain 2"/>
    <property type="match status" value="1"/>
</dbReference>
<feature type="region of interest" description="Disordered" evidence="2">
    <location>
        <begin position="1268"/>
        <end position="1314"/>
    </location>
</feature>
<dbReference type="SUPFAM" id="SSF56741">
    <property type="entry name" value="Eukaryotic DNA topoisomerase I, N-terminal DNA-binding fragment"/>
    <property type="match status" value="1"/>
</dbReference>
<feature type="compositionally biased region" description="Polar residues" evidence="2">
    <location>
        <begin position="1304"/>
        <end position="1314"/>
    </location>
</feature>
<keyword evidence="1" id="KW-0175">Coiled coil</keyword>
<evidence type="ECO:0000259" key="3">
    <source>
        <dbReference type="Pfam" id="PF02919"/>
    </source>
</evidence>
<dbReference type="Pfam" id="PF07727">
    <property type="entry name" value="RVT_2"/>
    <property type="match status" value="1"/>
</dbReference>
<feature type="compositionally biased region" description="Low complexity" evidence="2">
    <location>
        <begin position="296"/>
        <end position="310"/>
    </location>
</feature>
<dbReference type="Pfam" id="PF02919">
    <property type="entry name" value="Topoisom_I_N"/>
    <property type="match status" value="1"/>
</dbReference>
<feature type="region of interest" description="Disordered" evidence="2">
    <location>
        <begin position="583"/>
        <end position="683"/>
    </location>
</feature>
<feature type="coiled-coil region" evidence="1">
    <location>
        <begin position="189"/>
        <end position="239"/>
    </location>
</feature>
<organism evidence="5">
    <name type="scientific">Tanacetum cinerariifolium</name>
    <name type="common">Dalmatian daisy</name>
    <name type="synonym">Chrysanthemum cinerariifolium</name>
    <dbReference type="NCBI Taxonomy" id="118510"/>
    <lineage>
        <taxon>Eukaryota</taxon>
        <taxon>Viridiplantae</taxon>
        <taxon>Streptophyta</taxon>
        <taxon>Embryophyta</taxon>
        <taxon>Tracheophyta</taxon>
        <taxon>Spermatophyta</taxon>
        <taxon>Magnoliopsida</taxon>
        <taxon>eudicotyledons</taxon>
        <taxon>Gunneridae</taxon>
        <taxon>Pentapetalae</taxon>
        <taxon>asterids</taxon>
        <taxon>campanulids</taxon>
        <taxon>Asterales</taxon>
        <taxon>Asteraceae</taxon>
        <taxon>Asteroideae</taxon>
        <taxon>Anthemideae</taxon>
        <taxon>Anthemidinae</taxon>
        <taxon>Tanacetum</taxon>
    </lineage>
</organism>
<evidence type="ECO:0000313" key="5">
    <source>
        <dbReference type="EMBL" id="GEU40373.1"/>
    </source>
</evidence>
<feature type="domain" description="Reverse transcriptase Ty1/copia-type" evidence="4">
    <location>
        <begin position="330"/>
        <end position="457"/>
    </location>
</feature>
<dbReference type="InterPro" id="IPR013030">
    <property type="entry name" value="DNA_topo_DNA_db_N_dom2"/>
</dbReference>
<proteinExistence type="predicted"/>
<feature type="non-terminal residue" evidence="5">
    <location>
        <position position="1423"/>
    </location>
</feature>